<evidence type="ECO:0000256" key="1">
    <source>
        <dbReference type="SAM" id="SignalP"/>
    </source>
</evidence>
<accession>A0A167R168</accession>
<dbReference type="EMBL" id="KV417269">
    <property type="protein sequence ID" value="KZP00448.1"/>
    <property type="molecule type" value="Genomic_DNA"/>
</dbReference>
<protein>
    <submittedName>
        <fullName evidence="2">Uncharacterized protein</fullName>
    </submittedName>
</protein>
<reference evidence="2 3" key="1">
    <citation type="journal article" date="2016" name="Mol. Biol. Evol.">
        <title>Comparative Genomics of Early-Diverging Mushroom-Forming Fungi Provides Insights into the Origins of Lignocellulose Decay Capabilities.</title>
        <authorList>
            <person name="Nagy L.G."/>
            <person name="Riley R."/>
            <person name="Tritt A."/>
            <person name="Adam C."/>
            <person name="Daum C."/>
            <person name="Floudas D."/>
            <person name="Sun H."/>
            <person name="Yadav J.S."/>
            <person name="Pangilinan J."/>
            <person name="Larsson K.H."/>
            <person name="Matsuura K."/>
            <person name="Barry K."/>
            <person name="Labutti K."/>
            <person name="Kuo R."/>
            <person name="Ohm R.A."/>
            <person name="Bhattacharya S.S."/>
            <person name="Shirouzu T."/>
            <person name="Yoshinaga Y."/>
            <person name="Martin F.M."/>
            <person name="Grigoriev I.V."/>
            <person name="Hibbett D.S."/>
        </authorList>
    </citation>
    <scope>NUCLEOTIDE SEQUENCE [LARGE SCALE GENOMIC DNA]</scope>
    <source>
        <strain evidence="2 3">TUFC12733</strain>
    </source>
</reference>
<name>A0A167R168_CALVF</name>
<feature type="chain" id="PRO_5007891739" evidence="1">
    <location>
        <begin position="19"/>
        <end position="249"/>
    </location>
</feature>
<evidence type="ECO:0000313" key="3">
    <source>
        <dbReference type="Proteomes" id="UP000076738"/>
    </source>
</evidence>
<proteinExistence type="predicted"/>
<keyword evidence="3" id="KW-1185">Reference proteome</keyword>
<evidence type="ECO:0000313" key="2">
    <source>
        <dbReference type="EMBL" id="KZP00448.1"/>
    </source>
</evidence>
<dbReference type="AlphaFoldDB" id="A0A167R168"/>
<keyword evidence="1" id="KW-0732">Signal</keyword>
<feature type="signal peptide" evidence="1">
    <location>
        <begin position="1"/>
        <end position="18"/>
    </location>
</feature>
<sequence length="249" mass="27040">MIFYLLSIFSLLVGSAHAIVWGLTLPSGNSWTSLSYVLTVPQLPPYDVMASYTDGVDNAWYFWCGLEPPSLPGVLQPVLQWGEQPNNGYVGDGGWSPYEWLVVLWAELDGLGTYSPNSLALSVSPGDQVQMSVVLSSDGQQWEQTATCLSGSCMPWSTYLFLPWDQLFSSSAMNYMICESELHGLGDQWDFDVTFTDITLGAANTQDVVYTCNSLGSTSDSSGSVAVNGLKIAGDYMSCSWDSIVLSPP</sequence>
<organism evidence="2 3">
    <name type="scientific">Calocera viscosa (strain TUFC12733)</name>
    <dbReference type="NCBI Taxonomy" id="1330018"/>
    <lineage>
        <taxon>Eukaryota</taxon>
        <taxon>Fungi</taxon>
        <taxon>Dikarya</taxon>
        <taxon>Basidiomycota</taxon>
        <taxon>Agaricomycotina</taxon>
        <taxon>Dacrymycetes</taxon>
        <taxon>Dacrymycetales</taxon>
        <taxon>Dacrymycetaceae</taxon>
        <taxon>Calocera</taxon>
    </lineage>
</organism>
<gene>
    <name evidence="2" type="ORF">CALVIDRAFT_560421</name>
</gene>
<dbReference type="OrthoDB" id="3362915at2759"/>
<dbReference type="Proteomes" id="UP000076738">
    <property type="component" value="Unassembled WGS sequence"/>
</dbReference>